<reference evidence="2" key="1">
    <citation type="journal article" date="2019" name="Int. J. Syst. Evol. Microbiol.">
        <title>The Global Catalogue of Microorganisms (GCM) 10K type strain sequencing project: providing services to taxonomists for standard genome sequencing and annotation.</title>
        <authorList>
            <consortium name="The Broad Institute Genomics Platform"/>
            <consortium name="The Broad Institute Genome Sequencing Center for Infectious Disease"/>
            <person name="Wu L."/>
            <person name="Ma J."/>
        </authorList>
    </citation>
    <scope>NUCLEOTIDE SEQUENCE [LARGE SCALE GENOMIC DNA]</scope>
    <source>
        <strain evidence="2">CGMCC 1.15288</strain>
    </source>
</reference>
<accession>A0ABQ1Z3D6</accession>
<sequence>MATFTINFVNNSNSSGDFCVFQQIHNSPNPDVFPLAWRVEFAQPGTRLAISWNTDLYFFWAKTGELLPGVVFNPGANAPTDLTRGNQITLTKRDRDYQFIDQQDSYQQGSLRIMSDASTAIRNASIGYGMSGVPQFAVQAQPNMTFQFTPRFEFWVTFGNLTQGQVLDPDQINNPVKIDFPHGIFSMNATLNANNTWTITQGLD</sequence>
<name>A0ABQ1Z3D6_9BACT</name>
<comment type="caution">
    <text evidence="1">The sequence shown here is derived from an EMBL/GenBank/DDBJ whole genome shotgun (WGS) entry which is preliminary data.</text>
</comment>
<gene>
    <name evidence="1" type="ORF">GCM10007423_50270</name>
</gene>
<dbReference type="Proteomes" id="UP000600214">
    <property type="component" value="Unassembled WGS sequence"/>
</dbReference>
<evidence type="ECO:0000313" key="1">
    <source>
        <dbReference type="EMBL" id="GGH48803.1"/>
    </source>
</evidence>
<proteinExistence type="predicted"/>
<evidence type="ECO:0008006" key="3">
    <source>
        <dbReference type="Google" id="ProtNLM"/>
    </source>
</evidence>
<keyword evidence="2" id="KW-1185">Reference proteome</keyword>
<dbReference type="EMBL" id="BMIA01000004">
    <property type="protein sequence ID" value="GGH48803.1"/>
    <property type="molecule type" value="Genomic_DNA"/>
</dbReference>
<evidence type="ECO:0000313" key="2">
    <source>
        <dbReference type="Proteomes" id="UP000600214"/>
    </source>
</evidence>
<protein>
    <recommendedName>
        <fullName evidence="3">Protein rhiA</fullName>
    </recommendedName>
</protein>
<dbReference type="RefSeq" id="WP_188937616.1">
    <property type="nucleotide sequence ID" value="NZ_BMIA01000004.1"/>
</dbReference>
<organism evidence="1 2">
    <name type="scientific">Dyadobacter endophyticus</name>
    <dbReference type="NCBI Taxonomy" id="1749036"/>
    <lineage>
        <taxon>Bacteria</taxon>
        <taxon>Pseudomonadati</taxon>
        <taxon>Bacteroidota</taxon>
        <taxon>Cytophagia</taxon>
        <taxon>Cytophagales</taxon>
        <taxon>Spirosomataceae</taxon>
        <taxon>Dyadobacter</taxon>
    </lineage>
</organism>